<dbReference type="PANTHER" id="PTHR46599:SF6">
    <property type="entry name" value="DUAL SPECIFICITY PHOSPHATASE 26"/>
    <property type="match status" value="1"/>
</dbReference>
<reference evidence="4" key="1">
    <citation type="submission" date="2024-04" db="EMBL/GenBank/DDBJ databases">
        <title>Salinicola lusitanus LLJ914,a marine bacterium isolated from the Okinawa Trough.</title>
        <authorList>
            <person name="Li J."/>
        </authorList>
    </citation>
    <scope>NUCLEOTIDE SEQUENCE [LARGE SCALE GENOMIC DNA]</scope>
</reference>
<organism evidence="3 4">
    <name type="scientific">Mugilogobius chulae</name>
    <name type="common">yellowstripe goby</name>
    <dbReference type="NCBI Taxonomy" id="88201"/>
    <lineage>
        <taxon>Eukaryota</taxon>
        <taxon>Metazoa</taxon>
        <taxon>Chordata</taxon>
        <taxon>Craniata</taxon>
        <taxon>Vertebrata</taxon>
        <taxon>Euteleostomi</taxon>
        <taxon>Actinopterygii</taxon>
        <taxon>Neopterygii</taxon>
        <taxon>Teleostei</taxon>
        <taxon>Neoteleostei</taxon>
        <taxon>Acanthomorphata</taxon>
        <taxon>Gobiaria</taxon>
        <taxon>Gobiiformes</taxon>
        <taxon>Gobioidei</taxon>
        <taxon>Gobiidae</taxon>
        <taxon>Gobionellinae</taxon>
        <taxon>Mugilogobius</taxon>
    </lineage>
</organism>
<dbReference type="PANTHER" id="PTHR46599">
    <property type="entry name" value="PIGGYBAC TRANSPOSABLE ELEMENT-DERIVED PROTEIN 4"/>
    <property type="match status" value="1"/>
</dbReference>
<dbReference type="Pfam" id="PF13843">
    <property type="entry name" value="DDE_Tnp_1_7"/>
    <property type="match status" value="1"/>
</dbReference>
<proteinExistence type="predicted"/>
<sequence length="462" mass="51413">MASKRRLSVTEALKMLQNIDEADSGGDGESDDDSWAVDSSAESDSESEAEDVQPPPKRSRTTSMPSHHRQFSGSLVAVQAATVFKLRRNHQRLHESAHILLCRPLTHNMSEKEERTAQYGRRGRRQSQNVLTEAEGPTTYARRRVQDPLTSFMCLMDADTGTHPGMHCLRSPQSTWEYVLADGADVNTKYMLNAAPYLGKDVTRTPGQRLGDSVVLKLAEPFTGKGRNITTDNFFTSLDLARALQEQKTSLVGTMNKKRRELPPSVQEKRPLFSSKVLKSAHATLTIYQGKAKTNVSILSTVHSSAGTLSGPKAKPEPVVYYNRTKVGVDVLDQMLRMYFVKAATRRWPVAVFYNILDMAAVNTWILYKKCMGSKISRRDFIFDLANALRANHMSAKERPAVPVPVSVAFEQGADLERRRQCQVRKNCSKNRSKDACVRCRKVVCGQCAGGVSVICVNCKAL</sequence>
<dbReference type="AlphaFoldDB" id="A0AAW0MW45"/>
<feature type="region of interest" description="Disordered" evidence="1">
    <location>
        <begin position="17"/>
        <end position="73"/>
    </location>
</feature>
<evidence type="ECO:0000256" key="1">
    <source>
        <dbReference type="SAM" id="MobiDB-lite"/>
    </source>
</evidence>
<accession>A0AAW0MW45</accession>
<dbReference type="InterPro" id="IPR029526">
    <property type="entry name" value="PGBD"/>
</dbReference>
<evidence type="ECO:0000313" key="3">
    <source>
        <dbReference type="EMBL" id="KAK7882856.1"/>
    </source>
</evidence>
<protein>
    <recommendedName>
        <fullName evidence="2">PiggyBac transposable element-derived protein domain-containing protein</fullName>
    </recommendedName>
</protein>
<gene>
    <name evidence="3" type="ORF">WMY93_029030</name>
</gene>
<dbReference type="EMBL" id="JBBPFD010000021">
    <property type="protein sequence ID" value="KAK7882856.1"/>
    <property type="molecule type" value="Genomic_DNA"/>
</dbReference>
<evidence type="ECO:0000313" key="4">
    <source>
        <dbReference type="Proteomes" id="UP001460270"/>
    </source>
</evidence>
<name>A0AAW0MW45_9GOBI</name>
<comment type="caution">
    <text evidence="3">The sequence shown here is derived from an EMBL/GenBank/DDBJ whole genome shotgun (WGS) entry which is preliminary data.</text>
</comment>
<keyword evidence="4" id="KW-1185">Reference proteome</keyword>
<feature type="compositionally biased region" description="Acidic residues" evidence="1">
    <location>
        <begin position="20"/>
        <end position="51"/>
    </location>
</feature>
<evidence type="ECO:0000259" key="2">
    <source>
        <dbReference type="Pfam" id="PF13843"/>
    </source>
</evidence>
<feature type="domain" description="PiggyBac transposable element-derived protein" evidence="2">
    <location>
        <begin position="176"/>
        <end position="365"/>
    </location>
</feature>
<dbReference type="Proteomes" id="UP001460270">
    <property type="component" value="Unassembled WGS sequence"/>
</dbReference>